<evidence type="ECO:0000313" key="1">
    <source>
        <dbReference type="EMBL" id="MDW9251297.1"/>
    </source>
</evidence>
<proteinExistence type="predicted"/>
<sequence length="48" mass="5553">MRIARFQWEVALEKRLARNRAVPPESVREGPPPHAVKAFRGRRVAVDM</sequence>
<gene>
    <name evidence="1" type="ORF">C7S16_6802</name>
</gene>
<dbReference type="AlphaFoldDB" id="A0AAW9CR89"/>
<comment type="caution">
    <text evidence="1">The sequence shown here is derived from an EMBL/GenBank/DDBJ whole genome shotgun (WGS) entry which is preliminary data.</text>
</comment>
<reference evidence="1" key="1">
    <citation type="submission" date="2018-08" db="EMBL/GenBank/DDBJ databases">
        <title>Identification of Burkholderia cepacia strains that express a Burkholderia pseudomallei-like capsular polysaccharide.</title>
        <authorList>
            <person name="Burtnick M.N."/>
            <person name="Vongsouvath M."/>
            <person name="Newton P."/>
            <person name="Wuthiekanun V."/>
            <person name="Limmathurotsakul D."/>
            <person name="Brett P.J."/>
            <person name="Chantratita N."/>
            <person name="Dance D.A."/>
        </authorList>
    </citation>
    <scope>NUCLEOTIDE SEQUENCE</scope>
    <source>
        <strain evidence="1">SBXCC001</strain>
    </source>
</reference>
<accession>A0AAW9CR89</accession>
<dbReference type="Proteomes" id="UP001272137">
    <property type="component" value="Unassembled WGS sequence"/>
</dbReference>
<protein>
    <submittedName>
        <fullName evidence="1">Uncharacterized protein</fullName>
    </submittedName>
</protein>
<organism evidence="1 2">
    <name type="scientific">Burkholderia thailandensis</name>
    <dbReference type="NCBI Taxonomy" id="57975"/>
    <lineage>
        <taxon>Bacteria</taxon>
        <taxon>Pseudomonadati</taxon>
        <taxon>Pseudomonadota</taxon>
        <taxon>Betaproteobacteria</taxon>
        <taxon>Burkholderiales</taxon>
        <taxon>Burkholderiaceae</taxon>
        <taxon>Burkholderia</taxon>
        <taxon>pseudomallei group</taxon>
    </lineage>
</organism>
<name>A0AAW9CR89_BURTH</name>
<evidence type="ECO:0000313" key="2">
    <source>
        <dbReference type="Proteomes" id="UP001272137"/>
    </source>
</evidence>
<dbReference type="EMBL" id="QXCT01000001">
    <property type="protein sequence ID" value="MDW9251297.1"/>
    <property type="molecule type" value="Genomic_DNA"/>
</dbReference>